<feature type="transmembrane region" description="Helical" evidence="6">
    <location>
        <begin position="287"/>
        <end position="305"/>
    </location>
</feature>
<dbReference type="Pfam" id="PF07690">
    <property type="entry name" value="MFS_1"/>
    <property type="match status" value="1"/>
</dbReference>
<dbReference type="PANTHER" id="PTHR23514:SF13">
    <property type="entry name" value="INNER MEMBRANE PROTEIN YBJJ"/>
    <property type="match status" value="1"/>
</dbReference>
<proteinExistence type="predicted"/>
<sequence>MIERAAFERALVVRWVRTVPVVFLVVGLGFGTWLSRLPAVRDHLDASATEMSVYGLCLAVGSLAGLVLSGRIVHRFGPRRTILVGIIATTILLPGAAAIIMSGAIPPGLAVLFAYGFAFSICDVAMNVSGANAEAAFGRPRMPLMHAGYSLGAVAATSLGGLAEALDVPVPVHFAAVMLASAAVLFALLRNLPRDEQAARAAGERAGRAGGSASPSLPAPEERDPATGSIPIIDSAAGQRPAFTTMTGSIPIQTRGRDRDANGAAGEQPRRGSGSARPSSPWRDPRIFLIGLLTLSFGLFEGTASDWLPLALVDGRELSNHLGSMMLSVFFAAVMSVRIAGSWLITRFGRVAVLRASAVLAAAGVVTTILAPGTPGAVLGVLAWGVGTGLGWPIAISAAADRADTAARDVAAVSAIGYGAMLVGPMAFGFLGEHIGLLTAFWALLPFAVYVLFAASATRARR</sequence>
<comment type="subcellular location">
    <subcellularLocation>
        <location evidence="1">Cell membrane</location>
        <topology evidence="1">Multi-pass membrane protein</topology>
    </subcellularLocation>
</comment>
<dbReference type="Gene3D" id="1.20.1250.20">
    <property type="entry name" value="MFS general substrate transporter like domains"/>
    <property type="match status" value="2"/>
</dbReference>
<evidence type="ECO:0000256" key="4">
    <source>
        <dbReference type="ARBA" id="ARBA00023136"/>
    </source>
</evidence>
<feature type="domain" description="Major facilitator superfamily (MFS) profile" evidence="7">
    <location>
        <begin position="286"/>
        <end position="462"/>
    </location>
</feature>
<keyword evidence="4 6" id="KW-0472">Membrane</keyword>
<dbReference type="RefSeq" id="WP_017884200.1">
    <property type="nucleotide sequence ID" value="NZ_CP035037.1"/>
</dbReference>
<evidence type="ECO:0000256" key="5">
    <source>
        <dbReference type="SAM" id="MobiDB-lite"/>
    </source>
</evidence>
<keyword evidence="9" id="KW-1185">Reference proteome</keyword>
<feature type="compositionally biased region" description="Low complexity" evidence="5">
    <location>
        <begin position="271"/>
        <end position="280"/>
    </location>
</feature>
<feature type="transmembrane region" description="Helical" evidence="6">
    <location>
        <begin position="147"/>
        <end position="166"/>
    </location>
</feature>
<dbReference type="EMBL" id="CP035037">
    <property type="protein sequence ID" value="QAB16617.1"/>
    <property type="molecule type" value="Genomic_DNA"/>
</dbReference>
<accession>A0ABX5QC23</accession>
<dbReference type="PANTHER" id="PTHR23514">
    <property type="entry name" value="BYPASS OF STOP CODON PROTEIN 6"/>
    <property type="match status" value="1"/>
</dbReference>
<feature type="transmembrane region" description="Helical" evidence="6">
    <location>
        <begin position="53"/>
        <end position="70"/>
    </location>
</feature>
<keyword evidence="2 6" id="KW-0812">Transmembrane</keyword>
<keyword evidence="3 6" id="KW-1133">Transmembrane helix</keyword>
<feature type="transmembrane region" description="Helical" evidence="6">
    <location>
        <begin position="352"/>
        <end position="371"/>
    </location>
</feature>
<evidence type="ECO:0000256" key="6">
    <source>
        <dbReference type="SAM" id="Phobius"/>
    </source>
</evidence>
<feature type="transmembrane region" description="Helical" evidence="6">
    <location>
        <begin position="377"/>
        <end position="398"/>
    </location>
</feature>
<organism evidence="8 9">
    <name type="scientific">Leucobacter muris</name>
    <dbReference type="NCBI Taxonomy" id="1935379"/>
    <lineage>
        <taxon>Bacteria</taxon>
        <taxon>Bacillati</taxon>
        <taxon>Actinomycetota</taxon>
        <taxon>Actinomycetes</taxon>
        <taxon>Micrococcales</taxon>
        <taxon>Microbacteriaceae</taxon>
        <taxon>Leucobacter</taxon>
    </lineage>
</organism>
<feature type="transmembrane region" description="Helical" evidence="6">
    <location>
        <begin position="325"/>
        <end position="345"/>
    </location>
</feature>
<evidence type="ECO:0000256" key="3">
    <source>
        <dbReference type="ARBA" id="ARBA00022989"/>
    </source>
</evidence>
<feature type="transmembrane region" description="Helical" evidence="6">
    <location>
        <begin position="172"/>
        <end position="189"/>
    </location>
</feature>
<feature type="transmembrane region" description="Helical" evidence="6">
    <location>
        <begin position="107"/>
        <end position="126"/>
    </location>
</feature>
<protein>
    <submittedName>
        <fullName evidence="8">MFS transporter</fullName>
    </submittedName>
</protein>
<reference evidence="8 9" key="1">
    <citation type="submission" date="2019-01" db="EMBL/GenBank/DDBJ databases">
        <title>Leucobacter muris sp. nov. isolated from the nose of a laboratory mouse.</title>
        <authorList>
            <person name="Benga L."/>
            <person name="Sproeer C."/>
            <person name="Schumann P."/>
            <person name="Verbarg S."/>
            <person name="Bunk B."/>
            <person name="Engelhardt E."/>
            <person name="Benten P.M."/>
            <person name="Sager M."/>
        </authorList>
    </citation>
    <scope>NUCLEOTIDE SEQUENCE [LARGE SCALE GENOMIC DNA]</scope>
    <source>
        <strain evidence="8 9">DSM 101948</strain>
    </source>
</reference>
<feature type="compositionally biased region" description="Polar residues" evidence="5">
    <location>
        <begin position="242"/>
        <end position="252"/>
    </location>
</feature>
<evidence type="ECO:0000256" key="2">
    <source>
        <dbReference type="ARBA" id="ARBA00022692"/>
    </source>
</evidence>
<feature type="transmembrane region" description="Helical" evidence="6">
    <location>
        <begin position="12"/>
        <end position="33"/>
    </location>
</feature>
<dbReference type="InterPro" id="IPR036259">
    <property type="entry name" value="MFS_trans_sf"/>
</dbReference>
<dbReference type="SUPFAM" id="SSF103473">
    <property type="entry name" value="MFS general substrate transporter"/>
    <property type="match status" value="1"/>
</dbReference>
<dbReference type="InterPro" id="IPR011701">
    <property type="entry name" value="MFS"/>
</dbReference>
<dbReference type="Proteomes" id="UP000285768">
    <property type="component" value="Chromosome"/>
</dbReference>
<dbReference type="InterPro" id="IPR020846">
    <property type="entry name" value="MFS_dom"/>
</dbReference>
<dbReference type="PROSITE" id="PS50850">
    <property type="entry name" value="MFS"/>
    <property type="match status" value="1"/>
</dbReference>
<feature type="transmembrane region" description="Helical" evidence="6">
    <location>
        <begin position="410"/>
        <end position="431"/>
    </location>
</feature>
<evidence type="ECO:0000259" key="7">
    <source>
        <dbReference type="PROSITE" id="PS50850"/>
    </source>
</evidence>
<feature type="transmembrane region" description="Helical" evidence="6">
    <location>
        <begin position="82"/>
        <end position="101"/>
    </location>
</feature>
<feature type="region of interest" description="Disordered" evidence="5">
    <location>
        <begin position="199"/>
        <end position="280"/>
    </location>
</feature>
<dbReference type="InterPro" id="IPR051788">
    <property type="entry name" value="MFS_Transporter"/>
</dbReference>
<evidence type="ECO:0000256" key="1">
    <source>
        <dbReference type="ARBA" id="ARBA00004651"/>
    </source>
</evidence>
<evidence type="ECO:0000313" key="8">
    <source>
        <dbReference type="EMBL" id="QAB16617.1"/>
    </source>
</evidence>
<feature type="transmembrane region" description="Helical" evidence="6">
    <location>
        <begin position="437"/>
        <end position="457"/>
    </location>
</feature>
<dbReference type="CDD" id="cd17393">
    <property type="entry name" value="MFS_MosC_like"/>
    <property type="match status" value="1"/>
</dbReference>
<evidence type="ECO:0000313" key="9">
    <source>
        <dbReference type="Proteomes" id="UP000285768"/>
    </source>
</evidence>
<gene>
    <name evidence="8" type="ORF">Leucomu_00500</name>
</gene>
<name>A0ABX5QC23_9MICO</name>